<organism evidence="2 3">
    <name type="scientific">Albula glossodonta</name>
    <name type="common">roundjaw bonefish</name>
    <dbReference type="NCBI Taxonomy" id="121402"/>
    <lineage>
        <taxon>Eukaryota</taxon>
        <taxon>Metazoa</taxon>
        <taxon>Chordata</taxon>
        <taxon>Craniata</taxon>
        <taxon>Vertebrata</taxon>
        <taxon>Euteleostomi</taxon>
        <taxon>Actinopterygii</taxon>
        <taxon>Neopterygii</taxon>
        <taxon>Teleostei</taxon>
        <taxon>Albuliformes</taxon>
        <taxon>Albulidae</taxon>
        <taxon>Albula</taxon>
    </lineage>
</organism>
<reference evidence="2" key="1">
    <citation type="thesis" date="2021" institute="BYU ScholarsArchive" country="Provo, UT, USA">
        <title>Applications of and Algorithms for Genome Assembly and Genomic Analyses with an Emphasis on Marine Teleosts.</title>
        <authorList>
            <person name="Pickett B.D."/>
        </authorList>
    </citation>
    <scope>NUCLEOTIDE SEQUENCE</scope>
    <source>
        <strain evidence="2">HI-2016</strain>
    </source>
</reference>
<evidence type="ECO:0000313" key="3">
    <source>
        <dbReference type="Proteomes" id="UP000824540"/>
    </source>
</evidence>
<proteinExistence type="predicted"/>
<dbReference type="AlphaFoldDB" id="A0A8T2NMI0"/>
<evidence type="ECO:0000313" key="2">
    <source>
        <dbReference type="EMBL" id="KAG9341585.1"/>
    </source>
</evidence>
<name>A0A8T2NMI0_9TELE</name>
<keyword evidence="3" id="KW-1185">Reference proteome</keyword>
<feature type="compositionally biased region" description="Polar residues" evidence="1">
    <location>
        <begin position="15"/>
        <end position="25"/>
    </location>
</feature>
<evidence type="ECO:0000256" key="1">
    <source>
        <dbReference type="SAM" id="MobiDB-lite"/>
    </source>
</evidence>
<comment type="caution">
    <text evidence="2">The sequence shown here is derived from an EMBL/GenBank/DDBJ whole genome shotgun (WGS) entry which is preliminary data.</text>
</comment>
<feature type="region of interest" description="Disordered" evidence="1">
    <location>
        <begin position="15"/>
        <end position="38"/>
    </location>
</feature>
<accession>A0A8T2NMI0</accession>
<protein>
    <submittedName>
        <fullName evidence="2">Uncharacterized protein</fullName>
    </submittedName>
</protein>
<dbReference type="EMBL" id="JAFBMS010000034">
    <property type="protein sequence ID" value="KAG9341585.1"/>
    <property type="molecule type" value="Genomic_DNA"/>
</dbReference>
<sequence>MGLSSKPLTSIGQSSTLLQASSAPTVTPGPFPGDWQGLEPDIFGGEGVGAQQMNNASHTALIKEVILLQGQLVGSPPHTRHPPSFLLSLSPRGSAVTLLIPEEPGALAFQTYRSQRTISSQLFISAVRSSLSSVYC</sequence>
<gene>
    <name evidence="2" type="ORF">JZ751_019100</name>
</gene>
<dbReference type="Proteomes" id="UP000824540">
    <property type="component" value="Unassembled WGS sequence"/>
</dbReference>